<evidence type="ECO:0000256" key="2">
    <source>
        <dbReference type="ARBA" id="ARBA00023315"/>
    </source>
</evidence>
<name>A0A917AQS5_9BACI</name>
<organism evidence="4 5">
    <name type="scientific">Priestia taiwanensis</name>
    <dbReference type="NCBI Taxonomy" id="1347902"/>
    <lineage>
        <taxon>Bacteria</taxon>
        <taxon>Bacillati</taxon>
        <taxon>Bacillota</taxon>
        <taxon>Bacilli</taxon>
        <taxon>Bacillales</taxon>
        <taxon>Bacillaceae</taxon>
        <taxon>Priestia</taxon>
    </lineage>
</organism>
<dbReference type="InterPro" id="IPR000182">
    <property type="entry name" value="GNAT_dom"/>
</dbReference>
<dbReference type="EMBL" id="BMFK01000001">
    <property type="protein sequence ID" value="GGE68232.1"/>
    <property type="molecule type" value="Genomic_DNA"/>
</dbReference>
<keyword evidence="1" id="KW-0808">Transferase</keyword>
<dbReference type="InterPro" id="IPR016181">
    <property type="entry name" value="Acyl_CoA_acyltransferase"/>
</dbReference>
<dbReference type="RefSeq" id="WP_188388013.1">
    <property type="nucleotide sequence ID" value="NZ_BMFK01000001.1"/>
</dbReference>
<evidence type="ECO:0000313" key="4">
    <source>
        <dbReference type="EMBL" id="GGE68232.1"/>
    </source>
</evidence>
<evidence type="ECO:0000313" key="5">
    <source>
        <dbReference type="Proteomes" id="UP000605259"/>
    </source>
</evidence>
<dbReference type="PROSITE" id="PS51186">
    <property type="entry name" value="GNAT"/>
    <property type="match status" value="1"/>
</dbReference>
<reference evidence="4" key="1">
    <citation type="journal article" date="2014" name="Int. J. Syst. Evol. Microbiol.">
        <title>Complete genome sequence of Corynebacterium casei LMG S-19264T (=DSM 44701T), isolated from a smear-ripened cheese.</title>
        <authorList>
            <consortium name="US DOE Joint Genome Institute (JGI-PGF)"/>
            <person name="Walter F."/>
            <person name="Albersmeier A."/>
            <person name="Kalinowski J."/>
            <person name="Ruckert C."/>
        </authorList>
    </citation>
    <scope>NUCLEOTIDE SEQUENCE</scope>
    <source>
        <strain evidence="4">CGMCC 1.12698</strain>
    </source>
</reference>
<dbReference type="AlphaFoldDB" id="A0A917AQS5"/>
<dbReference type="Proteomes" id="UP000605259">
    <property type="component" value="Unassembled WGS sequence"/>
</dbReference>
<sequence>MHTILDVKEIASFIARLNNEEEHSVGYCGTNEEEIIDTLTNEMDIEKYFVTIYENEELIGVLGLDVDEEAKEAEIWGPFVKEDKWQEVAIMMWQELLVKIPIDLSTFYGFYHKQNNRATEFMTSLEFTRGGEHSILEVHKDEFVQGTYSHIVEELNGYTADFIALHDRCFPSTYYDGKEITERVNENQNVFLYVENDVVQGYVYVEADPEFNEGSIEFIGVHPDSQGKGIGLQLTKRAIDYLFSFNGMESVRLCVSRENETAIRLYERAGFKEKKQLISFSKET</sequence>
<dbReference type="Gene3D" id="3.40.630.30">
    <property type="match status" value="2"/>
</dbReference>
<gene>
    <name evidence="4" type="ORF">GCM10007140_17850</name>
</gene>
<accession>A0A917AQS5</accession>
<dbReference type="GO" id="GO:0016747">
    <property type="term" value="F:acyltransferase activity, transferring groups other than amino-acyl groups"/>
    <property type="evidence" value="ECO:0007669"/>
    <property type="project" value="InterPro"/>
</dbReference>
<feature type="domain" description="N-acetyltransferase" evidence="3">
    <location>
        <begin position="149"/>
        <end position="284"/>
    </location>
</feature>
<dbReference type="InterPro" id="IPR050680">
    <property type="entry name" value="YpeA/RimI_acetyltransf"/>
</dbReference>
<protein>
    <submittedName>
        <fullName evidence="4">N-acetyltransferase</fullName>
    </submittedName>
</protein>
<evidence type="ECO:0000256" key="1">
    <source>
        <dbReference type="ARBA" id="ARBA00022679"/>
    </source>
</evidence>
<reference evidence="4" key="2">
    <citation type="submission" date="2020-09" db="EMBL/GenBank/DDBJ databases">
        <authorList>
            <person name="Sun Q."/>
            <person name="Zhou Y."/>
        </authorList>
    </citation>
    <scope>NUCLEOTIDE SEQUENCE</scope>
    <source>
        <strain evidence="4">CGMCC 1.12698</strain>
    </source>
</reference>
<evidence type="ECO:0000259" key="3">
    <source>
        <dbReference type="PROSITE" id="PS51186"/>
    </source>
</evidence>
<dbReference type="PANTHER" id="PTHR43420:SF47">
    <property type="entry name" value="N-ACETYLTRANSFERASE DOMAIN-CONTAINING PROTEIN"/>
    <property type="match status" value="1"/>
</dbReference>
<dbReference type="CDD" id="cd04301">
    <property type="entry name" value="NAT_SF"/>
    <property type="match status" value="1"/>
</dbReference>
<dbReference type="Pfam" id="PF00583">
    <property type="entry name" value="Acetyltransf_1"/>
    <property type="match status" value="1"/>
</dbReference>
<dbReference type="SUPFAM" id="SSF55729">
    <property type="entry name" value="Acyl-CoA N-acyltransferases (Nat)"/>
    <property type="match status" value="2"/>
</dbReference>
<keyword evidence="2" id="KW-0012">Acyltransferase</keyword>
<dbReference type="PANTHER" id="PTHR43420">
    <property type="entry name" value="ACETYLTRANSFERASE"/>
    <property type="match status" value="1"/>
</dbReference>
<comment type="caution">
    <text evidence="4">The sequence shown here is derived from an EMBL/GenBank/DDBJ whole genome shotgun (WGS) entry which is preliminary data.</text>
</comment>
<keyword evidence="5" id="KW-1185">Reference proteome</keyword>
<proteinExistence type="predicted"/>